<dbReference type="STRING" id="402600.SAMN05216188_115134"/>
<proteinExistence type="predicted"/>
<dbReference type="RefSeq" id="WP_089956012.1">
    <property type="nucleotide sequence ID" value="NZ_FOFR01000015.1"/>
</dbReference>
<dbReference type="InterPro" id="IPR001387">
    <property type="entry name" value="Cro/C1-type_HTH"/>
</dbReference>
<dbReference type="Gene3D" id="1.10.260.40">
    <property type="entry name" value="lambda repressor-like DNA-binding domains"/>
    <property type="match status" value="1"/>
</dbReference>
<reference evidence="3" key="1">
    <citation type="submission" date="2016-10" db="EMBL/GenBank/DDBJ databases">
        <authorList>
            <person name="Varghese N."/>
            <person name="Submissions S."/>
        </authorList>
    </citation>
    <scope>NUCLEOTIDE SEQUENCE [LARGE SCALE GENOMIC DNA]</scope>
    <source>
        <strain evidence="3">CGMCC 4.3525</strain>
    </source>
</reference>
<dbReference type="Pfam" id="PF13560">
    <property type="entry name" value="HTH_31"/>
    <property type="match status" value="1"/>
</dbReference>
<dbReference type="EMBL" id="FOFR01000015">
    <property type="protein sequence ID" value="SER77678.1"/>
    <property type="molecule type" value="Genomic_DNA"/>
</dbReference>
<dbReference type="OrthoDB" id="3688656at2"/>
<accession>A0A1H9RYF7</accession>
<dbReference type="Proteomes" id="UP000199352">
    <property type="component" value="Unassembled WGS sequence"/>
</dbReference>
<dbReference type="InterPro" id="IPR010982">
    <property type="entry name" value="Lambda_DNA-bd_dom_sf"/>
</dbReference>
<sequence length="238" mass="26612">MKLIDKVSADGRLTWERKAGVVLTVMLECVGAELELARVLELAQLDGQDVINQLRRFVKAGVLSRRTDQEVFPASDFFHLPVEKADRARLKVQLVDDDVLRELTAERGLDVDRALGLYPERQPYEVALGKALRAARNELGWSLEDVAMKVRSVTSEALCRYEHGDGVPTLITVAELAQAYDADPSDLVVHAAYHSKVDPRVHSLRVADPVLRAVLAHAFARRTKAELQRTRSRRTQVA</sequence>
<dbReference type="PROSITE" id="PS50943">
    <property type="entry name" value="HTH_CROC1"/>
    <property type="match status" value="1"/>
</dbReference>
<evidence type="ECO:0000313" key="3">
    <source>
        <dbReference type="Proteomes" id="UP000199352"/>
    </source>
</evidence>
<organism evidence="2 3">
    <name type="scientific">Lentzea xinjiangensis</name>
    <dbReference type="NCBI Taxonomy" id="402600"/>
    <lineage>
        <taxon>Bacteria</taxon>
        <taxon>Bacillati</taxon>
        <taxon>Actinomycetota</taxon>
        <taxon>Actinomycetes</taxon>
        <taxon>Pseudonocardiales</taxon>
        <taxon>Pseudonocardiaceae</taxon>
        <taxon>Lentzea</taxon>
    </lineage>
</organism>
<evidence type="ECO:0000259" key="1">
    <source>
        <dbReference type="PROSITE" id="PS50943"/>
    </source>
</evidence>
<gene>
    <name evidence="2" type="ORF">SAMN05216188_115134</name>
</gene>
<dbReference type="GO" id="GO:0003677">
    <property type="term" value="F:DNA binding"/>
    <property type="evidence" value="ECO:0007669"/>
    <property type="project" value="InterPro"/>
</dbReference>
<evidence type="ECO:0000313" key="2">
    <source>
        <dbReference type="EMBL" id="SER77678.1"/>
    </source>
</evidence>
<dbReference type="SUPFAM" id="SSF47413">
    <property type="entry name" value="lambda repressor-like DNA-binding domains"/>
    <property type="match status" value="1"/>
</dbReference>
<dbReference type="SMART" id="SM00530">
    <property type="entry name" value="HTH_XRE"/>
    <property type="match status" value="1"/>
</dbReference>
<feature type="domain" description="HTH cro/C1-type" evidence="1">
    <location>
        <begin position="132"/>
        <end position="187"/>
    </location>
</feature>
<protein>
    <submittedName>
        <fullName evidence="2">Helix-turn-helix domain-containing protein</fullName>
    </submittedName>
</protein>
<dbReference type="CDD" id="cd00093">
    <property type="entry name" value="HTH_XRE"/>
    <property type="match status" value="1"/>
</dbReference>
<keyword evidence="3" id="KW-1185">Reference proteome</keyword>
<name>A0A1H9RYF7_9PSEU</name>
<dbReference type="AlphaFoldDB" id="A0A1H9RYF7"/>